<dbReference type="PANTHER" id="PTHR28208:SF3">
    <property type="entry name" value="PHOSPHATIDATE PHOSPHATASE APP1"/>
    <property type="match status" value="1"/>
</dbReference>
<proteinExistence type="predicted"/>
<feature type="region of interest" description="Disordered" evidence="1">
    <location>
        <begin position="105"/>
        <end position="147"/>
    </location>
</feature>
<dbReference type="RefSeq" id="XP_056034847.1">
    <property type="nucleotide sequence ID" value="XM_056179670.1"/>
</dbReference>
<name>A0AAE9W5V4_9SCHI</name>
<dbReference type="InterPro" id="IPR052935">
    <property type="entry name" value="Mg2+_PAP"/>
</dbReference>
<dbReference type="Pfam" id="PF09949">
    <property type="entry name" value="APP1_cat"/>
    <property type="match status" value="1"/>
</dbReference>
<dbReference type="GO" id="GO:0008195">
    <property type="term" value="F:phosphatidate phosphatase activity"/>
    <property type="evidence" value="ECO:0007669"/>
    <property type="project" value="InterPro"/>
</dbReference>
<evidence type="ECO:0000259" key="2">
    <source>
        <dbReference type="Pfam" id="PF09949"/>
    </source>
</evidence>
<sequence length="590" mass="66944">MYHSLKRFFVNSEELSREASSSLLVTLFPQCFISSSGNGFQREPTQIAVHVQGWVREDPNAKPFSRKDRVMVSLLRRYVGLPPQDPVESNLSLQEETATFVNTSPLMESTNDSGEGLGMRGHSQSEPNLKYHTEESETVPPGQSNASVRSNYSLSNFVQRFMSPSTVSSYIASIGLKKCEHNFITRTANLLSRPIKNKTVLIEVYSTDDSFQEHCVAEFQAITDQNGYFILKEAIPYFKTRNNKFSVKAIAVGPLTTTEQARAVLNEVPVLSRTGVSIISDIDDTVKNTRVVEGSKKVAENTLLAPLNSQHIDGVSDWFRIMTNLGATLHFVSNSPWQLWPMLSEFFDTSNIPLISSLQLRHFSSVIQNLVEPAAQRKREALLHTIRNLGDRKLLLVGDNGEQDLDIYAEISTCFPDRVLGIFIRDVQTDFHGKERFQGTNDCSRVDLASTTERKQSKGKEIADKLKPRKLQKDVDVEHASEYYQLEKEQGTEPSTLQLHRYFTYRIFVEDKNTGYRKPKTQVEHVVTRLPNVHYLTPYSSTKYSNGAIQDWYIQLARARGQVAEKIPIVMWRKGEECVSFTKKLSDEHL</sequence>
<protein>
    <submittedName>
        <fullName evidence="3">Phosphatidate phosphatase converting phosphatidate to diacylglycerol, App1</fullName>
    </submittedName>
</protein>
<dbReference type="GO" id="GO:0030479">
    <property type="term" value="C:actin cortical patch"/>
    <property type="evidence" value="ECO:0007669"/>
    <property type="project" value="TreeGrafter"/>
</dbReference>
<keyword evidence="4" id="KW-1185">Reference proteome</keyword>
<dbReference type="AlphaFoldDB" id="A0AAE9W5V4"/>
<reference evidence="3 4" key="1">
    <citation type="journal article" date="2023" name="G3 (Bethesda)">
        <title>A high-quality reference genome for the fission yeast Schizosaccharomyces osmophilus.</title>
        <authorList>
            <person name="Jia G.S."/>
            <person name="Zhang W.C."/>
            <person name="Liang Y."/>
            <person name="Liu X.H."/>
            <person name="Rhind N."/>
            <person name="Pidoux A."/>
            <person name="Brysch-Herzberg M."/>
            <person name="Du L.L."/>
        </authorList>
    </citation>
    <scope>NUCLEOTIDE SEQUENCE [LARGE SCALE GENOMIC DNA]</scope>
    <source>
        <strain evidence="3 4">CBS 15793</strain>
    </source>
</reference>
<evidence type="ECO:0000256" key="1">
    <source>
        <dbReference type="SAM" id="MobiDB-lite"/>
    </source>
</evidence>
<dbReference type="EMBL" id="CP115611">
    <property type="protein sequence ID" value="WBW70604.1"/>
    <property type="molecule type" value="Genomic_DNA"/>
</dbReference>
<dbReference type="InterPro" id="IPR019236">
    <property type="entry name" value="APP1_cat"/>
</dbReference>
<dbReference type="KEGG" id="som:SOMG_00877"/>
<evidence type="ECO:0000313" key="3">
    <source>
        <dbReference type="EMBL" id="WBW70604.1"/>
    </source>
</evidence>
<feature type="domain" description="Phosphatidate phosphatase APP1 catalytic" evidence="2">
    <location>
        <begin position="276"/>
        <end position="426"/>
    </location>
</feature>
<accession>A0AAE9W5V4</accession>
<evidence type="ECO:0000313" key="4">
    <source>
        <dbReference type="Proteomes" id="UP001212411"/>
    </source>
</evidence>
<dbReference type="Proteomes" id="UP001212411">
    <property type="component" value="Chromosome 1"/>
</dbReference>
<dbReference type="PANTHER" id="PTHR28208">
    <property type="entry name" value="PHOSPHATIDATE PHOSPHATASE APP1"/>
    <property type="match status" value="1"/>
</dbReference>
<dbReference type="GeneID" id="80874359"/>
<gene>
    <name evidence="3" type="primary">app1</name>
    <name evidence="3" type="ORF">SOMG_00877</name>
</gene>
<organism evidence="3 4">
    <name type="scientific">Schizosaccharomyces osmophilus</name>
    <dbReference type="NCBI Taxonomy" id="2545709"/>
    <lineage>
        <taxon>Eukaryota</taxon>
        <taxon>Fungi</taxon>
        <taxon>Dikarya</taxon>
        <taxon>Ascomycota</taxon>
        <taxon>Taphrinomycotina</taxon>
        <taxon>Schizosaccharomycetes</taxon>
        <taxon>Schizosaccharomycetales</taxon>
        <taxon>Schizosaccharomycetaceae</taxon>
        <taxon>Schizosaccharomyces</taxon>
    </lineage>
</organism>